<keyword evidence="1" id="KW-0812">Transmembrane</keyword>
<proteinExistence type="predicted"/>
<evidence type="ECO:0008006" key="6">
    <source>
        <dbReference type="Google" id="ProtNLM"/>
    </source>
</evidence>
<dbReference type="Proteomes" id="UP000045840">
    <property type="component" value="Unassembled WGS sequence"/>
</dbReference>
<evidence type="ECO:0000313" key="2">
    <source>
        <dbReference type="EMBL" id="CNH99539.1"/>
    </source>
</evidence>
<reference evidence="5" key="1">
    <citation type="submission" date="2015-03" db="EMBL/GenBank/DDBJ databases">
        <authorList>
            <consortium name="Pathogen Informatics"/>
        </authorList>
    </citation>
    <scope>NUCLEOTIDE SEQUENCE [LARGE SCALE GENOMIC DNA]</scope>
    <source>
        <strain evidence="5">A125KOH2</strain>
    </source>
</reference>
<gene>
    <name evidence="2" type="ORF">ERS008529_02755</name>
    <name evidence="3" type="ORF">ERS137968_01052</name>
</gene>
<sequence length="215" mass="24270">MKSAGIFKQILTIDSLLSFNGIIPSLSGFQLKLVTLIEQFCLALKSEQLPPIEVNCLCHQLCHYLDRRTENTVKDKGLSWDGYLLSDYFYGYSTPLPIDSLSLEKLLNSDDKTIYQYAHKILVLTCNLPSCDIKSQQLLARYGHKLSAPSLVVASNDINIESELEEVTPEAEPATADKPMEQHRHWRSLGLPFFALTISLSALWFWCFRNLGALS</sequence>
<organism evidence="2 5">
    <name type="scientific">Yersinia pekkanenii</name>
    <dbReference type="NCBI Taxonomy" id="1288385"/>
    <lineage>
        <taxon>Bacteria</taxon>
        <taxon>Pseudomonadati</taxon>
        <taxon>Pseudomonadota</taxon>
        <taxon>Gammaproteobacteria</taxon>
        <taxon>Enterobacterales</taxon>
        <taxon>Yersiniaceae</taxon>
        <taxon>Yersinia</taxon>
    </lineage>
</organism>
<dbReference type="EMBL" id="CQAZ01000023">
    <property type="protein sequence ID" value="CNH99539.1"/>
    <property type="molecule type" value="Genomic_DNA"/>
</dbReference>
<reference evidence="3 4" key="2">
    <citation type="submission" date="2015-03" db="EMBL/GenBank/DDBJ databases">
        <authorList>
            <consortium name="Pathogen Informatics"/>
            <person name="Murphy D."/>
        </authorList>
    </citation>
    <scope>NUCLEOTIDE SEQUENCE [LARGE SCALE GENOMIC DNA]</scope>
    <source>
        <strain evidence="4">type strain: CIP110230</strain>
        <strain evidence="3">Type strain: CIP110230</strain>
    </source>
</reference>
<evidence type="ECO:0000313" key="3">
    <source>
        <dbReference type="EMBL" id="CRY65041.1"/>
    </source>
</evidence>
<keyword evidence="1" id="KW-1133">Transmembrane helix</keyword>
<keyword evidence="4" id="KW-1185">Reference proteome</keyword>
<evidence type="ECO:0000313" key="4">
    <source>
        <dbReference type="Proteomes" id="UP000044625"/>
    </source>
</evidence>
<dbReference type="AlphaFoldDB" id="A0A0T9Q8U8"/>
<evidence type="ECO:0000313" key="5">
    <source>
        <dbReference type="Proteomes" id="UP000045840"/>
    </source>
</evidence>
<evidence type="ECO:0000256" key="1">
    <source>
        <dbReference type="SAM" id="Phobius"/>
    </source>
</evidence>
<dbReference type="EMBL" id="CWJL01000004">
    <property type="protein sequence ID" value="CRY65041.1"/>
    <property type="molecule type" value="Genomic_DNA"/>
</dbReference>
<accession>A0A0T9Q8U8</accession>
<dbReference type="Proteomes" id="UP000044625">
    <property type="component" value="Unassembled WGS sequence"/>
</dbReference>
<keyword evidence="1" id="KW-0472">Membrane</keyword>
<protein>
    <recommendedName>
        <fullName evidence="6">Type IV / VI secretion system DotU domain-containing protein</fullName>
    </recommendedName>
</protein>
<dbReference type="OrthoDB" id="6566056at2"/>
<name>A0A0T9Q8U8_9GAMM</name>
<dbReference type="STRING" id="1288385.ERS137968_01052"/>
<feature type="transmembrane region" description="Helical" evidence="1">
    <location>
        <begin position="188"/>
        <end position="206"/>
    </location>
</feature>
<reference evidence="2" key="3">
    <citation type="submission" date="2015-03" db="EMBL/GenBank/DDBJ databases">
        <authorList>
            <person name="Murphy D."/>
        </authorList>
    </citation>
    <scope>NUCLEOTIDE SEQUENCE [LARGE SCALE GENOMIC DNA]</scope>
    <source>
        <strain evidence="2">A125KOH2</strain>
    </source>
</reference>
<dbReference type="RefSeq" id="WP_049613753.1">
    <property type="nucleotide sequence ID" value="NZ_CAWMMU010000004.1"/>
</dbReference>